<feature type="transmembrane region" description="Helical" evidence="6">
    <location>
        <begin position="199"/>
        <end position="218"/>
    </location>
</feature>
<feature type="transmembrane region" description="Helical" evidence="6">
    <location>
        <begin position="69"/>
        <end position="88"/>
    </location>
</feature>
<evidence type="ECO:0000256" key="4">
    <source>
        <dbReference type="ARBA" id="ARBA00022989"/>
    </source>
</evidence>
<evidence type="ECO:0000256" key="1">
    <source>
        <dbReference type="ARBA" id="ARBA00004141"/>
    </source>
</evidence>
<sequence>MDGVPTDSTHLDWGNVGLGFSFIIFNALVSTSLQLGVGSSLLSAAIRCVVQLGLVALVLQKVFETNNPWAVGGIACLLNLLGTIEAVVNKSKKRYNQMFSSVLFSMLCSTIPVSIIGIRFAMAIEPFWKPEQYIPIVGMLCGGTISGIVVSVSYVLQEIYDNRDKVEMYLAFGASRFEACRPIAREALRLALTPTINQMSVIGIIAIPGMMTGAILGGSSVQQAARVQMVIMFMISASTALASIITTTTTLAVVVDGEDRIRPDRVDVRLHPVWRARNWLFSRTVDGAKYIVQGCRGLRRKDRQNGAAETDRLLG</sequence>
<dbReference type="GO" id="GO:0005886">
    <property type="term" value="C:plasma membrane"/>
    <property type="evidence" value="ECO:0007669"/>
    <property type="project" value="TreeGrafter"/>
</dbReference>
<comment type="similarity">
    <text evidence="2">Belongs to the UPF0014 family.</text>
</comment>
<dbReference type="OrthoDB" id="432685at2759"/>
<feature type="transmembrane region" description="Helical" evidence="6">
    <location>
        <begin position="133"/>
        <end position="156"/>
    </location>
</feature>
<dbReference type="InParanoid" id="A0A0D0A303"/>
<dbReference type="EMBL" id="KN835191">
    <property type="protein sequence ID" value="KIK44385.1"/>
    <property type="molecule type" value="Genomic_DNA"/>
</dbReference>
<feature type="transmembrane region" description="Helical" evidence="6">
    <location>
        <begin position="44"/>
        <end position="63"/>
    </location>
</feature>
<protein>
    <submittedName>
        <fullName evidence="7">Uncharacterized protein</fullName>
    </submittedName>
</protein>
<feature type="transmembrane region" description="Helical" evidence="6">
    <location>
        <begin position="100"/>
        <end position="121"/>
    </location>
</feature>
<keyword evidence="4 6" id="KW-1133">Transmembrane helix</keyword>
<dbReference type="PANTHER" id="PTHR30028">
    <property type="entry name" value="UPF0014 INNER MEMBRANE PROTEIN YBBM-RELATED"/>
    <property type="match status" value="1"/>
</dbReference>
<dbReference type="HOGENOM" id="CLU_076147_0_0_1"/>
<reference evidence="8" key="2">
    <citation type="submission" date="2015-01" db="EMBL/GenBank/DDBJ databases">
        <title>Evolutionary Origins and Diversification of the Mycorrhizal Mutualists.</title>
        <authorList>
            <consortium name="DOE Joint Genome Institute"/>
            <consortium name="Mycorrhizal Genomics Consortium"/>
            <person name="Kohler A."/>
            <person name="Kuo A."/>
            <person name="Nagy L.G."/>
            <person name="Floudas D."/>
            <person name="Copeland A."/>
            <person name="Barry K.W."/>
            <person name="Cichocki N."/>
            <person name="Veneault-Fourrey C."/>
            <person name="LaButti K."/>
            <person name="Lindquist E.A."/>
            <person name="Lipzen A."/>
            <person name="Lundell T."/>
            <person name="Morin E."/>
            <person name="Murat C."/>
            <person name="Riley R."/>
            <person name="Ohm R."/>
            <person name="Sun H."/>
            <person name="Tunlid A."/>
            <person name="Henrissat B."/>
            <person name="Grigoriev I.V."/>
            <person name="Hibbett D.S."/>
            <person name="Martin F."/>
        </authorList>
    </citation>
    <scope>NUCLEOTIDE SEQUENCE [LARGE SCALE GENOMIC DNA]</scope>
    <source>
        <strain evidence="8">UH-Slu-Lm8-n1</strain>
    </source>
</reference>
<feature type="transmembrane region" description="Helical" evidence="6">
    <location>
        <begin position="230"/>
        <end position="255"/>
    </location>
</feature>
<keyword evidence="3 6" id="KW-0812">Transmembrane</keyword>
<gene>
    <name evidence="7" type="ORF">CY34DRAFT_802698</name>
</gene>
<organism evidence="7 8">
    <name type="scientific">Suillus luteus UH-Slu-Lm8-n1</name>
    <dbReference type="NCBI Taxonomy" id="930992"/>
    <lineage>
        <taxon>Eukaryota</taxon>
        <taxon>Fungi</taxon>
        <taxon>Dikarya</taxon>
        <taxon>Basidiomycota</taxon>
        <taxon>Agaricomycotina</taxon>
        <taxon>Agaricomycetes</taxon>
        <taxon>Agaricomycetidae</taxon>
        <taxon>Boletales</taxon>
        <taxon>Suillineae</taxon>
        <taxon>Suillaceae</taxon>
        <taxon>Suillus</taxon>
    </lineage>
</organism>
<evidence type="ECO:0000256" key="2">
    <source>
        <dbReference type="ARBA" id="ARBA00005268"/>
    </source>
</evidence>
<comment type="subcellular location">
    <subcellularLocation>
        <location evidence="1">Membrane</location>
        <topology evidence="1">Multi-pass membrane protein</topology>
    </subcellularLocation>
</comment>
<evidence type="ECO:0000256" key="6">
    <source>
        <dbReference type="SAM" id="Phobius"/>
    </source>
</evidence>
<accession>A0A0D0A303</accession>
<evidence type="ECO:0000313" key="7">
    <source>
        <dbReference type="EMBL" id="KIK44385.1"/>
    </source>
</evidence>
<evidence type="ECO:0000256" key="3">
    <source>
        <dbReference type="ARBA" id="ARBA00022692"/>
    </source>
</evidence>
<keyword evidence="5 6" id="KW-0472">Membrane</keyword>
<feature type="transmembrane region" description="Helical" evidence="6">
    <location>
        <begin position="16"/>
        <end position="37"/>
    </location>
</feature>
<dbReference type="Pfam" id="PF03649">
    <property type="entry name" value="UPF0014"/>
    <property type="match status" value="1"/>
</dbReference>
<reference evidence="7 8" key="1">
    <citation type="submission" date="2014-04" db="EMBL/GenBank/DDBJ databases">
        <authorList>
            <consortium name="DOE Joint Genome Institute"/>
            <person name="Kuo A."/>
            <person name="Ruytinx J."/>
            <person name="Rineau F."/>
            <person name="Colpaert J."/>
            <person name="Kohler A."/>
            <person name="Nagy L.G."/>
            <person name="Floudas D."/>
            <person name="Copeland A."/>
            <person name="Barry K.W."/>
            <person name="Cichocki N."/>
            <person name="Veneault-Fourrey C."/>
            <person name="LaButti K."/>
            <person name="Lindquist E.A."/>
            <person name="Lipzen A."/>
            <person name="Lundell T."/>
            <person name="Morin E."/>
            <person name="Murat C."/>
            <person name="Sun H."/>
            <person name="Tunlid A."/>
            <person name="Henrissat B."/>
            <person name="Grigoriev I.V."/>
            <person name="Hibbett D.S."/>
            <person name="Martin F."/>
            <person name="Nordberg H.P."/>
            <person name="Cantor M.N."/>
            <person name="Hua S.X."/>
        </authorList>
    </citation>
    <scope>NUCLEOTIDE SEQUENCE [LARGE SCALE GENOMIC DNA]</scope>
    <source>
        <strain evidence="7 8">UH-Slu-Lm8-n1</strain>
    </source>
</reference>
<dbReference type="AlphaFoldDB" id="A0A0D0A303"/>
<keyword evidence="8" id="KW-1185">Reference proteome</keyword>
<evidence type="ECO:0000313" key="8">
    <source>
        <dbReference type="Proteomes" id="UP000054485"/>
    </source>
</evidence>
<dbReference type="Proteomes" id="UP000054485">
    <property type="component" value="Unassembled WGS sequence"/>
</dbReference>
<name>A0A0D0A303_9AGAM</name>
<dbReference type="PANTHER" id="PTHR30028:SF0">
    <property type="entry name" value="PROTEIN ALUMINUM SENSITIVE 3"/>
    <property type="match status" value="1"/>
</dbReference>
<dbReference type="InterPro" id="IPR005226">
    <property type="entry name" value="UPF0014_fam"/>
</dbReference>
<proteinExistence type="inferred from homology"/>
<evidence type="ECO:0000256" key="5">
    <source>
        <dbReference type="ARBA" id="ARBA00023136"/>
    </source>
</evidence>